<evidence type="ECO:0000313" key="1">
    <source>
        <dbReference type="EMBL" id="CAG8955824.1"/>
    </source>
</evidence>
<dbReference type="EMBL" id="CAJVRL010000066">
    <property type="protein sequence ID" value="CAG8955824.1"/>
    <property type="molecule type" value="Genomic_DNA"/>
</dbReference>
<proteinExistence type="predicted"/>
<dbReference type="Proteomes" id="UP000696280">
    <property type="component" value="Unassembled WGS sequence"/>
</dbReference>
<gene>
    <name evidence="1" type="ORF">HYFRA_00011693</name>
</gene>
<comment type="caution">
    <text evidence="1">The sequence shown here is derived from an EMBL/GenBank/DDBJ whole genome shotgun (WGS) entry which is preliminary data.</text>
</comment>
<name>A0A9N9KYH6_9HELO</name>
<sequence length="417" mass="46744">MTCWGRLASLTVLEVTTEKPFPTIKRQRKHSGKRWVRQPKIKSEEATIQGKPIEKLKKKREIVVRKPWGSSWRIERRKMNERSRWEICSRTHGMYLIVTDFTAEMGTRHRPASNGELIAGYGDRWKGGVHVGLSPGDCESSSASQVDECVEDAMYRAAITMAMEATTDGKVHETPYNCREVDSASVTQMGKNIVNHDMILVVENICCTSRPLPPKSSMRLPRSFGPLFMVRGYQCQRYHHADQTEQHACGFEAKLNAVRIGELKCKCKKQFGFANRNRSSIGTHFDQKKYSIPLTLTHIAPGGRFWSGDRGLAAAKGFALQSYNCSSGFPLPGQCSATRDSEGYAEPLPALNELLRECRTVRDHSVSSLTSSSYRGLLRCRMQSNMGNLSKTILPSSEPLPPSSHTGRSCCWHATLL</sequence>
<organism evidence="1 2">
    <name type="scientific">Hymenoscyphus fraxineus</name>
    <dbReference type="NCBI Taxonomy" id="746836"/>
    <lineage>
        <taxon>Eukaryota</taxon>
        <taxon>Fungi</taxon>
        <taxon>Dikarya</taxon>
        <taxon>Ascomycota</taxon>
        <taxon>Pezizomycotina</taxon>
        <taxon>Leotiomycetes</taxon>
        <taxon>Helotiales</taxon>
        <taxon>Helotiaceae</taxon>
        <taxon>Hymenoscyphus</taxon>
    </lineage>
</organism>
<accession>A0A9N9KYH6</accession>
<protein>
    <submittedName>
        <fullName evidence="1">Uncharacterized protein</fullName>
    </submittedName>
</protein>
<evidence type="ECO:0000313" key="2">
    <source>
        <dbReference type="Proteomes" id="UP000696280"/>
    </source>
</evidence>
<keyword evidence="2" id="KW-1185">Reference proteome</keyword>
<reference evidence="1" key="1">
    <citation type="submission" date="2021-07" db="EMBL/GenBank/DDBJ databases">
        <authorList>
            <person name="Durling M."/>
        </authorList>
    </citation>
    <scope>NUCLEOTIDE SEQUENCE</scope>
</reference>
<dbReference type="OrthoDB" id="10494959at2759"/>
<dbReference type="AlphaFoldDB" id="A0A9N9KYH6"/>